<dbReference type="GO" id="GO:0006952">
    <property type="term" value="P:defense response"/>
    <property type="evidence" value="ECO:0007669"/>
    <property type="project" value="UniProtKB-KW"/>
</dbReference>
<dbReference type="InterPro" id="IPR003591">
    <property type="entry name" value="Leu-rich_rpt_typical-subtyp"/>
</dbReference>
<evidence type="ECO:0000256" key="3">
    <source>
        <dbReference type="ARBA" id="ARBA00022821"/>
    </source>
</evidence>
<dbReference type="SUPFAM" id="SSF52540">
    <property type="entry name" value="P-loop containing nucleoside triphosphate hydrolases"/>
    <property type="match status" value="1"/>
</dbReference>
<keyword evidence="7" id="KW-1185">Reference proteome</keyword>
<dbReference type="InterPro" id="IPR035897">
    <property type="entry name" value="Toll_tir_struct_dom_sf"/>
</dbReference>
<dbReference type="InterPro" id="IPR042197">
    <property type="entry name" value="Apaf_helical"/>
</dbReference>
<dbReference type="PANTHER" id="PTHR11017">
    <property type="entry name" value="LEUCINE-RICH REPEAT-CONTAINING PROTEIN"/>
    <property type="match status" value="1"/>
</dbReference>
<dbReference type="InterPro" id="IPR058192">
    <property type="entry name" value="WHD_ROQ1-like"/>
</dbReference>
<dbReference type="Pfam" id="PF23282">
    <property type="entry name" value="WHD_ROQ1"/>
    <property type="match status" value="1"/>
</dbReference>
<dbReference type="EMBL" id="OX465080">
    <property type="protein sequence ID" value="CAI9282563.1"/>
    <property type="molecule type" value="Genomic_DNA"/>
</dbReference>
<keyword evidence="3" id="KW-0611">Plant defense</keyword>
<dbReference type="GO" id="GO:0043531">
    <property type="term" value="F:ADP binding"/>
    <property type="evidence" value="ECO:0007669"/>
    <property type="project" value="InterPro"/>
</dbReference>
<name>A0AA35YYF0_LACSI</name>
<dbReference type="InterPro" id="IPR027417">
    <property type="entry name" value="P-loop_NTPase"/>
</dbReference>
<dbReference type="Proteomes" id="UP001177003">
    <property type="component" value="Chromosome 4"/>
</dbReference>
<dbReference type="GO" id="GO:0051707">
    <property type="term" value="P:response to other organism"/>
    <property type="evidence" value="ECO:0007669"/>
    <property type="project" value="UniProtKB-ARBA"/>
</dbReference>
<dbReference type="SMART" id="SM00255">
    <property type="entry name" value="TIR"/>
    <property type="match status" value="1"/>
</dbReference>
<evidence type="ECO:0000313" key="6">
    <source>
        <dbReference type="EMBL" id="CAI9282563.1"/>
    </source>
</evidence>
<evidence type="ECO:0000259" key="5">
    <source>
        <dbReference type="PROSITE" id="PS50104"/>
    </source>
</evidence>
<feature type="domain" description="TIR" evidence="5">
    <location>
        <begin position="13"/>
        <end position="177"/>
    </location>
</feature>
<keyword evidence="4" id="KW-0520">NAD</keyword>
<dbReference type="InterPro" id="IPR001611">
    <property type="entry name" value="Leu-rich_rpt"/>
</dbReference>
<keyword evidence="1" id="KW-0433">Leucine-rich repeat</keyword>
<accession>A0AA35YYF0</accession>
<dbReference type="InterPro" id="IPR002182">
    <property type="entry name" value="NB-ARC"/>
</dbReference>
<evidence type="ECO:0000256" key="2">
    <source>
        <dbReference type="ARBA" id="ARBA00022737"/>
    </source>
</evidence>
<dbReference type="PANTHER" id="PTHR11017:SF544">
    <property type="entry name" value="ADP-RIBOSYL CYCLASE_CYCLIC ADP-RIBOSE HYDROLASE"/>
    <property type="match status" value="1"/>
</dbReference>
<dbReference type="PROSITE" id="PS50104">
    <property type="entry name" value="TIR"/>
    <property type="match status" value="1"/>
</dbReference>
<dbReference type="Gene3D" id="1.10.8.430">
    <property type="entry name" value="Helical domain of apoptotic protease-activating factors"/>
    <property type="match status" value="1"/>
</dbReference>
<evidence type="ECO:0000256" key="1">
    <source>
        <dbReference type="ARBA" id="ARBA00022614"/>
    </source>
</evidence>
<dbReference type="SUPFAM" id="SSF52058">
    <property type="entry name" value="L domain-like"/>
    <property type="match status" value="3"/>
</dbReference>
<dbReference type="Gene3D" id="3.80.10.10">
    <property type="entry name" value="Ribonuclease Inhibitor"/>
    <property type="match status" value="4"/>
</dbReference>
<proteinExistence type="predicted"/>
<dbReference type="GO" id="GO:0007165">
    <property type="term" value="P:signal transduction"/>
    <property type="evidence" value="ECO:0007669"/>
    <property type="project" value="InterPro"/>
</dbReference>
<protein>
    <recommendedName>
        <fullName evidence="5">TIR domain-containing protein</fullName>
    </recommendedName>
</protein>
<dbReference type="Pfam" id="PF23598">
    <property type="entry name" value="LRR_14"/>
    <property type="match status" value="1"/>
</dbReference>
<keyword evidence="2" id="KW-0677">Repeat</keyword>
<dbReference type="Pfam" id="PF01582">
    <property type="entry name" value="TIR"/>
    <property type="match status" value="1"/>
</dbReference>
<dbReference type="FunFam" id="3.40.50.10140:FF:000007">
    <property type="entry name" value="Disease resistance protein (TIR-NBS-LRR class)"/>
    <property type="match status" value="1"/>
</dbReference>
<dbReference type="InterPro" id="IPR044974">
    <property type="entry name" value="Disease_R_plants"/>
</dbReference>
<dbReference type="InterPro" id="IPR011713">
    <property type="entry name" value="Leu-rich_rpt_3"/>
</dbReference>
<organism evidence="6 7">
    <name type="scientific">Lactuca saligna</name>
    <name type="common">Willowleaf lettuce</name>
    <dbReference type="NCBI Taxonomy" id="75948"/>
    <lineage>
        <taxon>Eukaryota</taxon>
        <taxon>Viridiplantae</taxon>
        <taxon>Streptophyta</taxon>
        <taxon>Embryophyta</taxon>
        <taxon>Tracheophyta</taxon>
        <taxon>Spermatophyta</taxon>
        <taxon>Magnoliopsida</taxon>
        <taxon>eudicotyledons</taxon>
        <taxon>Gunneridae</taxon>
        <taxon>Pentapetalae</taxon>
        <taxon>asterids</taxon>
        <taxon>campanulids</taxon>
        <taxon>Asterales</taxon>
        <taxon>Asteraceae</taxon>
        <taxon>Cichorioideae</taxon>
        <taxon>Cichorieae</taxon>
        <taxon>Lactucinae</taxon>
        <taxon>Lactuca</taxon>
    </lineage>
</organism>
<reference evidence="6" key="1">
    <citation type="submission" date="2023-04" db="EMBL/GenBank/DDBJ databases">
        <authorList>
            <person name="Vijverberg K."/>
            <person name="Xiong W."/>
            <person name="Schranz E."/>
        </authorList>
    </citation>
    <scope>NUCLEOTIDE SEQUENCE</scope>
</reference>
<dbReference type="Pfam" id="PF07725">
    <property type="entry name" value="LRR_3"/>
    <property type="match status" value="1"/>
</dbReference>
<dbReference type="SUPFAM" id="SSF46785">
    <property type="entry name" value="Winged helix' DNA-binding domain"/>
    <property type="match status" value="1"/>
</dbReference>
<dbReference type="InterPro" id="IPR055414">
    <property type="entry name" value="LRR_R13L4/SHOC2-like"/>
</dbReference>
<dbReference type="InterPro" id="IPR036390">
    <property type="entry name" value="WH_DNA-bd_sf"/>
</dbReference>
<dbReference type="Pfam" id="PF00931">
    <property type="entry name" value="NB-ARC"/>
    <property type="match status" value="1"/>
</dbReference>
<evidence type="ECO:0000256" key="4">
    <source>
        <dbReference type="ARBA" id="ARBA00023027"/>
    </source>
</evidence>
<dbReference type="SMART" id="SM00369">
    <property type="entry name" value="LRR_TYP"/>
    <property type="match status" value="4"/>
</dbReference>
<dbReference type="PROSITE" id="PS51450">
    <property type="entry name" value="LRR"/>
    <property type="match status" value="1"/>
</dbReference>
<evidence type="ECO:0000313" key="7">
    <source>
        <dbReference type="Proteomes" id="UP001177003"/>
    </source>
</evidence>
<dbReference type="SUPFAM" id="SSF52200">
    <property type="entry name" value="Toll/Interleukin receptor TIR domain"/>
    <property type="match status" value="1"/>
</dbReference>
<dbReference type="InterPro" id="IPR032675">
    <property type="entry name" value="LRR_dom_sf"/>
</dbReference>
<dbReference type="PRINTS" id="PR00364">
    <property type="entry name" value="DISEASERSIST"/>
</dbReference>
<dbReference type="Gene3D" id="3.40.50.300">
    <property type="entry name" value="P-loop containing nucleotide triphosphate hydrolases"/>
    <property type="match status" value="1"/>
</dbReference>
<dbReference type="Gene3D" id="3.40.50.10140">
    <property type="entry name" value="Toll/interleukin-1 receptor homology (TIR) domain"/>
    <property type="match status" value="1"/>
</dbReference>
<gene>
    <name evidence="6" type="ORF">LSALG_LOCUS22199</name>
</gene>
<sequence length="1419" mass="161237">MACSSTSSIQKSFKYDVFLSFRGEDTRANFVDHLYHALHHKSIHTYKDDVRIKKGKRISDELIGSIKDSKFYIIVFSKNYASSSWCLDELVKIMECHSTIEHTAYPVFYDVEPSEVRKQSGAVAEAFAKHENEESAGKWRQALKDAADLAGWELKNTANGHEAEFIQKIVEELSLELRSISFNVDEKLVGMETRVNDVLSALGTDFDDVRMVGIKGMGGGGKTTLARAVFDQISFQFEGISFVENVREVSSASLFGLKSLQNQVLSDVLKDKDIKVSSVYDGKHQMKRRMHDKKVLVVLDDVDHIDQLDALAGEPDWFKPGSRIIITTRDAQVLVAHRVKFIRDVTLLSDGEAICLFSRYAFGRDIPIQGYEELSRQVVRYAAGLPLTMRVLGSFLCGKIELEWVDALERLKTIPLAETLKKLELSYIGLEEDYKEIFLDVACIMKGWRKDKAVKVLESCGFHARNGLRVLQQKSLITINGNSNYEWVDMHDHIVEMGRNIVRRLHPNKPHKHSRLWINEEIEDILANELGTKATRCIRSTMTFNLDIAIKGLGKMKKLRSLPKTFQANNLVALEMPYSKIVQLWEGGERKVLNKLRFLDLSYSKLSTFDLGLTPNLETLTLRQCSDLVELHVAIGCLKLTCVDLEGSRLRTVDLGLAPNLETVILSECHNLVELHMPDRCLNLRSLLLSNSKLSTLNIGLTPNLMSLDLKNCYYLGDFHMAGECLKLTKLDISHSKLRTLNLGLTPNLEKLDLDNCYCLEELYMADECGKLAYLTISHSKLRTLNLGLTPNLEKLDLDNCYCLEELYMADECGKLAYLTISHSKLRTLNLGLTPNLENLDLDNCYCLEELHMADECGKLAYLKISDSKLRTLNLGMTPNLKKLDLHHCYCLEELYMVDECEKLAYLRISDLKLRTLNLGLTPNLENLDLDNCYCLEELHVADECGKLTYLKITHSKLRTLNFGLTPNLKTLHLKECSNLVELHTTIGCLKKLAHLDISGCLGFNSFLFNLKDYTSCSVDESLEVGPLAELHIIVNSLENCPLHPDNSLPKFQFNCFYEEDRPSVTGNLEMLISLGMCACTNLETFSGILFGLRSLRLLKLEGNILEVLKNFDQSMKVDELILLSPTIKHLPDSIWMLKHLKSLELNLCVWLEKLPEDLGQLESLEKLNLSYTKIKHLPDSIYMLKHLKSLELRFCCFFENLPEDLGRLECLEDLTLSSTMISHLPDSICMLKHLKSLELISCSLLEKLPEDLGRLECLEKLSLEKCEFLQDIPNSIVKMKSLKCFHIPYCIRVEKLPEELGSLECLKEIDIEGTSISHLPQSIFLLKDLHITGSRGIAQRPGKANSERTIVTGQMFDIVNFMGHLQLNIYWLETIEMENLLINAHVSPCIQLKPGKKVEERYDEKLMEHTLGELDDAR</sequence>
<dbReference type="InterPro" id="IPR000157">
    <property type="entry name" value="TIR_dom"/>
</dbReference>